<proteinExistence type="predicted"/>
<comment type="caution">
    <text evidence="2">The sequence shown here is derived from an EMBL/GenBank/DDBJ whole genome shotgun (WGS) entry which is preliminary data.</text>
</comment>
<evidence type="ECO:0000256" key="1">
    <source>
        <dbReference type="SAM" id="MobiDB-lite"/>
    </source>
</evidence>
<gene>
    <name evidence="2" type="ORF">ACFFQ6_04235</name>
</gene>
<organism evidence="2 3">
    <name type="scientific">Rhodococcus baikonurensis</name>
    <dbReference type="NCBI Taxonomy" id="172041"/>
    <lineage>
        <taxon>Bacteria</taxon>
        <taxon>Bacillati</taxon>
        <taxon>Actinomycetota</taxon>
        <taxon>Actinomycetes</taxon>
        <taxon>Mycobacteriales</taxon>
        <taxon>Nocardiaceae</taxon>
        <taxon>Rhodococcus</taxon>
        <taxon>Rhodococcus erythropolis group</taxon>
    </lineage>
</organism>
<evidence type="ECO:0000313" key="2">
    <source>
        <dbReference type="EMBL" id="MFB9778875.1"/>
    </source>
</evidence>
<evidence type="ECO:0008006" key="4">
    <source>
        <dbReference type="Google" id="ProtNLM"/>
    </source>
</evidence>
<dbReference type="Proteomes" id="UP001589587">
    <property type="component" value="Unassembled WGS sequence"/>
</dbReference>
<protein>
    <recommendedName>
        <fullName evidence="4">MJ1316 RNA cyclic group end recognition domain-containing protein</fullName>
    </recommendedName>
</protein>
<sequence>MHTPKDMPGAPQKSYRPKPLRRVKVTYERGTGGAVATIIGRLLINPDDSSVYFRRGLLEIRGESPNTNDWTIPYHRVITVEFVDPDARPEEL</sequence>
<dbReference type="RefSeq" id="WP_378373973.1">
    <property type="nucleotide sequence ID" value="NZ_JBHMAS010000004.1"/>
</dbReference>
<name>A0ABV5X8R6_9NOCA</name>
<dbReference type="EMBL" id="JBHMAS010000004">
    <property type="protein sequence ID" value="MFB9778875.1"/>
    <property type="molecule type" value="Genomic_DNA"/>
</dbReference>
<keyword evidence="3" id="KW-1185">Reference proteome</keyword>
<evidence type="ECO:0000313" key="3">
    <source>
        <dbReference type="Proteomes" id="UP001589587"/>
    </source>
</evidence>
<accession>A0ABV5X8R6</accession>
<feature type="region of interest" description="Disordered" evidence="1">
    <location>
        <begin position="1"/>
        <end position="20"/>
    </location>
</feature>
<reference evidence="2 3" key="1">
    <citation type="submission" date="2024-09" db="EMBL/GenBank/DDBJ databases">
        <authorList>
            <person name="Sun Q."/>
            <person name="Mori K."/>
        </authorList>
    </citation>
    <scope>NUCLEOTIDE SEQUENCE [LARGE SCALE GENOMIC DNA]</scope>
    <source>
        <strain evidence="2 3">JCM 11411</strain>
    </source>
</reference>